<evidence type="ECO:0008006" key="4">
    <source>
        <dbReference type="Google" id="ProtNLM"/>
    </source>
</evidence>
<evidence type="ECO:0000313" key="3">
    <source>
        <dbReference type="Proteomes" id="UP000245474"/>
    </source>
</evidence>
<dbReference type="OrthoDB" id="6896283at2"/>
<keyword evidence="1" id="KW-0732">Signal</keyword>
<dbReference type="Proteomes" id="UP000245474">
    <property type="component" value="Unassembled WGS sequence"/>
</dbReference>
<keyword evidence="3" id="KW-1185">Reference proteome</keyword>
<evidence type="ECO:0000256" key="1">
    <source>
        <dbReference type="SAM" id="SignalP"/>
    </source>
</evidence>
<feature type="signal peptide" evidence="1">
    <location>
        <begin position="1"/>
        <end position="21"/>
    </location>
</feature>
<name>A0A2U2N8X2_9GAMM</name>
<dbReference type="EMBL" id="QFFI01000002">
    <property type="protein sequence ID" value="PWG65404.1"/>
    <property type="molecule type" value="Genomic_DNA"/>
</dbReference>
<sequence>MRNPLKYLLLLATLATAPAVAHHGWAWATEDDYSVTGSITEARLGNPHGELTLDVDGTAWNVEVGQPWRNDRAGLTAELLSEGRTITVHGAAAPEDARIKAVRVVIDGEDYVLYPGR</sequence>
<proteinExistence type="predicted"/>
<feature type="chain" id="PRO_5015508574" description="DNA-binding protein" evidence="1">
    <location>
        <begin position="22"/>
        <end position="117"/>
    </location>
</feature>
<comment type="caution">
    <text evidence="2">The sequence shown here is derived from an EMBL/GenBank/DDBJ whole genome shotgun (WGS) entry which is preliminary data.</text>
</comment>
<dbReference type="RefSeq" id="WP_109675454.1">
    <property type="nucleotide sequence ID" value="NZ_CP086615.1"/>
</dbReference>
<dbReference type="InterPro" id="IPR046150">
    <property type="entry name" value="DUF6152"/>
</dbReference>
<accession>A0A2U2N8X2</accession>
<evidence type="ECO:0000313" key="2">
    <source>
        <dbReference type="EMBL" id="PWG65404.1"/>
    </source>
</evidence>
<organism evidence="2 3">
    <name type="scientific">Sediminicurvatus halobius</name>
    <dbReference type="NCBI Taxonomy" id="2182432"/>
    <lineage>
        <taxon>Bacteria</taxon>
        <taxon>Pseudomonadati</taxon>
        <taxon>Pseudomonadota</taxon>
        <taxon>Gammaproteobacteria</taxon>
        <taxon>Chromatiales</taxon>
        <taxon>Ectothiorhodospiraceae</taxon>
        <taxon>Sediminicurvatus</taxon>
    </lineage>
</organism>
<protein>
    <recommendedName>
        <fullName evidence="4">DNA-binding protein</fullName>
    </recommendedName>
</protein>
<reference evidence="2 3" key="1">
    <citation type="submission" date="2018-05" db="EMBL/GenBank/DDBJ databases">
        <title>Spiribacter halobius sp. nov., a moderately halophilic bacterium isolated from marine solar saltern.</title>
        <authorList>
            <person name="Zheng W.-S."/>
            <person name="Lu D.-C."/>
            <person name="Du Z.-J."/>
        </authorList>
    </citation>
    <scope>NUCLEOTIDE SEQUENCE [LARGE SCALE GENOMIC DNA]</scope>
    <source>
        <strain evidence="2 3">E85</strain>
    </source>
</reference>
<gene>
    <name evidence="2" type="ORF">DEM34_01280</name>
</gene>
<dbReference type="AlphaFoldDB" id="A0A2U2N8X2"/>
<dbReference type="Pfam" id="PF19649">
    <property type="entry name" value="DUF6152"/>
    <property type="match status" value="1"/>
</dbReference>